<organism evidence="2 3">
    <name type="scientific">Microbotryum silenes-dioicae</name>
    <dbReference type="NCBI Taxonomy" id="796604"/>
    <lineage>
        <taxon>Eukaryota</taxon>
        <taxon>Fungi</taxon>
        <taxon>Dikarya</taxon>
        <taxon>Basidiomycota</taxon>
        <taxon>Pucciniomycotina</taxon>
        <taxon>Microbotryomycetes</taxon>
        <taxon>Microbotryales</taxon>
        <taxon>Microbotryaceae</taxon>
        <taxon>Microbotryum</taxon>
    </lineage>
</organism>
<feature type="region of interest" description="Disordered" evidence="1">
    <location>
        <begin position="14"/>
        <end position="36"/>
    </location>
</feature>
<dbReference type="AlphaFoldDB" id="A0A2X0LV57"/>
<accession>A0A2X0LV57</accession>
<reference evidence="2 3" key="1">
    <citation type="submission" date="2016-11" db="EMBL/GenBank/DDBJ databases">
        <authorList>
            <person name="Jaros S."/>
            <person name="Januszkiewicz K."/>
            <person name="Wedrychowicz H."/>
        </authorList>
    </citation>
    <scope>NUCLEOTIDE SEQUENCE [LARGE SCALE GENOMIC DNA]</scope>
</reference>
<protein>
    <submittedName>
        <fullName evidence="2">BQ5605_C017g08520 protein</fullName>
    </submittedName>
</protein>
<evidence type="ECO:0000313" key="3">
    <source>
        <dbReference type="Proteomes" id="UP000249464"/>
    </source>
</evidence>
<feature type="compositionally biased region" description="Polar residues" evidence="1">
    <location>
        <begin position="265"/>
        <end position="281"/>
    </location>
</feature>
<feature type="region of interest" description="Disordered" evidence="1">
    <location>
        <begin position="455"/>
        <end position="485"/>
    </location>
</feature>
<gene>
    <name evidence="2" type="primary">BQ5605_C017g08520</name>
    <name evidence="2" type="ORF">BQ5605_C017G08520</name>
</gene>
<dbReference type="EMBL" id="FQNC01000017">
    <property type="protein sequence ID" value="SGY20195.1"/>
    <property type="molecule type" value="Genomic_DNA"/>
</dbReference>
<name>A0A2X0LV57_9BASI</name>
<feature type="compositionally biased region" description="Low complexity" evidence="1">
    <location>
        <begin position="238"/>
        <end position="256"/>
    </location>
</feature>
<sequence length="527" mass="59027">MTVFTAPYVLIPSSSTPYPPSQPRGLSTHVSSPSTSRGLLRRLNSLLVKEHLHHPEPRTTLAPVFSLAELTPNHLLGLLEVILATRFDLSAERERDDRGDESWQFVLDDDDDIDDGAGMDDRLDEHKLHDERILRFLILGLQQALETRSLPEPDIETMLDILLADIDSSHRFGGSNSTRSGVRLIQHREHIIAWIVAGLFEIEDRLLDPLDTQLGHYYTTVVDRGEDSSHMVAELGIATTGSSSRGTTSATPTTPRKLLFRDSHTQPPRTMMTSPLKQALTTYLPPSPSPRLETTPRKSIVGLLRRDKQARSTSPSPKSKRHSLETSSLSLMLVRPEMERYDRSRPSASIIGVKMARKRDVSDSVGESDLDLSERTCDCETEGYRETGEGDQTEVECSCCAHMDDGTETQDEPVDAVPIHRLSDRPLDASAQRPNWHLTIPKESNAKLFPPARFVTTPLNRNSPTSSSSSSNEDEYVVNLRRKREREEVEKMKLRSCGLDTDLECARGPSWVTGWSEKELQGVKGRR</sequence>
<dbReference type="Proteomes" id="UP000249464">
    <property type="component" value="Unassembled WGS sequence"/>
</dbReference>
<feature type="region of interest" description="Disordered" evidence="1">
    <location>
        <begin position="238"/>
        <end position="327"/>
    </location>
</feature>
<proteinExistence type="predicted"/>
<evidence type="ECO:0000313" key="2">
    <source>
        <dbReference type="EMBL" id="SGY20195.1"/>
    </source>
</evidence>
<evidence type="ECO:0000256" key="1">
    <source>
        <dbReference type="SAM" id="MobiDB-lite"/>
    </source>
</evidence>
<keyword evidence="3" id="KW-1185">Reference proteome</keyword>
<feature type="compositionally biased region" description="Polar residues" evidence="1">
    <location>
        <begin position="24"/>
        <end position="33"/>
    </location>
</feature>